<feature type="domain" description="F-box" evidence="2">
    <location>
        <begin position="35"/>
        <end position="75"/>
    </location>
</feature>
<dbReference type="AlphaFoldDB" id="A0AAD8HGU3"/>
<proteinExistence type="predicted"/>
<evidence type="ECO:0000313" key="3">
    <source>
        <dbReference type="EMBL" id="KAK1367177.1"/>
    </source>
</evidence>
<name>A0AAD8HGU3_9APIA</name>
<dbReference type="SMART" id="SM00256">
    <property type="entry name" value="FBOX"/>
    <property type="match status" value="1"/>
</dbReference>
<dbReference type="SUPFAM" id="SSF81383">
    <property type="entry name" value="F-box domain"/>
    <property type="match status" value="1"/>
</dbReference>
<evidence type="ECO:0000313" key="4">
    <source>
        <dbReference type="Proteomes" id="UP001237642"/>
    </source>
</evidence>
<reference evidence="3" key="1">
    <citation type="submission" date="2023-02" db="EMBL/GenBank/DDBJ databases">
        <title>Genome of toxic invasive species Heracleum sosnowskyi carries increased number of genes despite the absence of recent whole-genome duplications.</title>
        <authorList>
            <person name="Schelkunov M."/>
            <person name="Shtratnikova V."/>
            <person name="Makarenko M."/>
            <person name="Klepikova A."/>
            <person name="Omelchenko D."/>
            <person name="Novikova G."/>
            <person name="Obukhova E."/>
            <person name="Bogdanov V."/>
            <person name="Penin A."/>
            <person name="Logacheva M."/>
        </authorList>
    </citation>
    <scope>NUCLEOTIDE SEQUENCE</scope>
    <source>
        <strain evidence="3">Hsosn_3</strain>
        <tissue evidence="3">Leaf</tissue>
    </source>
</reference>
<protein>
    <submittedName>
        <fullName evidence="3">F-box domain-containing protein</fullName>
    </submittedName>
</protein>
<evidence type="ECO:0000256" key="1">
    <source>
        <dbReference type="SAM" id="MobiDB-lite"/>
    </source>
</evidence>
<dbReference type="InterPro" id="IPR006527">
    <property type="entry name" value="F-box-assoc_dom_typ1"/>
</dbReference>
<reference evidence="3" key="2">
    <citation type="submission" date="2023-05" db="EMBL/GenBank/DDBJ databases">
        <authorList>
            <person name="Schelkunov M.I."/>
        </authorList>
    </citation>
    <scope>NUCLEOTIDE SEQUENCE</scope>
    <source>
        <strain evidence="3">Hsosn_3</strain>
        <tissue evidence="3">Leaf</tissue>
    </source>
</reference>
<gene>
    <name evidence="3" type="ORF">POM88_042738</name>
</gene>
<dbReference type="EMBL" id="JAUIZM010000009">
    <property type="protein sequence ID" value="KAK1367177.1"/>
    <property type="molecule type" value="Genomic_DNA"/>
</dbReference>
<comment type="caution">
    <text evidence="3">The sequence shown here is derived from an EMBL/GenBank/DDBJ whole genome shotgun (WGS) entry which is preliminary data.</text>
</comment>
<dbReference type="InterPro" id="IPR001810">
    <property type="entry name" value="F-box_dom"/>
</dbReference>
<dbReference type="InterPro" id="IPR050796">
    <property type="entry name" value="SCF_F-box_component"/>
</dbReference>
<dbReference type="PANTHER" id="PTHR31672:SF13">
    <property type="entry name" value="F-BOX PROTEIN CPR30-LIKE"/>
    <property type="match status" value="1"/>
</dbReference>
<dbReference type="Pfam" id="PF07734">
    <property type="entry name" value="FBA_1"/>
    <property type="match status" value="1"/>
</dbReference>
<feature type="region of interest" description="Disordered" evidence="1">
    <location>
        <begin position="1"/>
        <end position="25"/>
    </location>
</feature>
<dbReference type="Gene3D" id="1.20.1280.50">
    <property type="match status" value="1"/>
</dbReference>
<evidence type="ECO:0000259" key="2">
    <source>
        <dbReference type="SMART" id="SM00256"/>
    </source>
</evidence>
<accession>A0AAD8HGU3</accession>
<dbReference type="NCBIfam" id="TIGR01640">
    <property type="entry name" value="F_box_assoc_1"/>
    <property type="match status" value="1"/>
</dbReference>
<organism evidence="3 4">
    <name type="scientific">Heracleum sosnowskyi</name>
    <dbReference type="NCBI Taxonomy" id="360622"/>
    <lineage>
        <taxon>Eukaryota</taxon>
        <taxon>Viridiplantae</taxon>
        <taxon>Streptophyta</taxon>
        <taxon>Embryophyta</taxon>
        <taxon>Tracheophyta</taxon>
        <taxon>Spermatophyta</taxon>
        <taxon>Magnoliopsida</taxon>
        <taxon>eudicotyledons</taxon>
        <taxon>Gunneridae</taxon>
        <taxon>Pentapetalae</taxon>
        <taxon>asterids</taxon>
        <taxon>campanulids</taxon>
        <taxon>Apiales</taxon>
        <taxon>Apiaceae</taxon>
        <taxon>Apioideae</taxon>
        <taxon>apioid superclade</taxon>
        <taxon>Tordylieae</taxon>
        <taxon>Tordyliinae</taxon>
        <taxon>Heracleum</taxon>
    </lineage>
</organism>
<keyword evidence="4" id="KW-1185">Reference proteome</keyword>
<dbReference type="Pfam" id="PF00646">
    <property type="entry name" value="F-box"/>
    <property type="match status" value="1"/>
</dbReference>
<dbReference type="PANTHER" id="PTHR31672">
    <property type="entry name" value="BNACNNG10540D PROTEIN"/>
    <property type="match status" value="1"/>
</dbReference>
<dbReference type="CDD" id="cd22157">
    <property type="entry name" value="F-box_AtFBW1-like"/>
    <property type="match status" value="1"/>
</dbReference>
<dbReference type="Proteomes" id="UP001237642">
    <property type="component" value="Unassembled WGS sequence"/>
</dbReference>
<dbReference type="InterPro" id="IPR017451">
    <property type="entry name" value="F-box-assoc_interact_dom"/>
</dbReference>
<sequence length="425" mass="48554">MLSKLHSCLSDVKTSSSPTSSHGPPSHPMNVTVYFAEHLIAEILSRLPVKILLRCRCVSKPWCSLIDSPRFVKAHIKRSIECNTNSGLIVSDGILYSVNFDFLDNATVVEIDQPLKSLLYDSTIMGSCNGLHCLLTPKSGMFAWNPATRKCKKLAPAPTDLLRPFKYSQASMYGFGYDGGNDDYKVLSVLQPAHAVDGYKVLVYGMKTDSWKRLQNLPSHFQNIGAWCIYSSGALHWLVIKTVGQESCISIFAVDLGVEKYREVPMPKVQHKDINEMGLVIFDRSLCLLEYHPHIRVDVWVMNDYGVENSWCKLFTVEHKKVIRNYCMSVIPIAYSENRGDVLLQVDNMKAMWYNLQKKKIKTIKNMPYLFGLEAYTESLVPPDYNFDCDEKRLQTLPQEKKKQQTERKRNKRDKFLAKGFKLML</sequence>
<feature type="compositionally biased region" description="Low complexity" evidence="1">
    <location>
        <begin position="14"/>
        <end position="24"/>
    </location>
</feature>
<dbReference type="InterPro" id="IPR036047">
    <property type="entry name" value="F-box-like_dom_sf"/>
</dbReference>